<dbReference type="Pfam" id="PF00156">
    <property type="entry name" value="Pribosyltran"/>
    <property type="match status" value="1"/>
</dbReference>
<dbReference type="PROSITE" id="PS51278">
    <property type="entry name" value="GATASE_TYPE_2"/>
    <property type="match status" value="1"/>
</dbReference>
<keyword evidence="7 11" id="KW-0411">Iron-sulfur</keyword>
<evidence type="ECO:0000256" key="11">
    <source>
        <dbReference type="PIRSR" id="PIRSR000485-3"/>
    </source>
</evidence>
<dbReference type="InterPro" id="IPR017932">
    <property type="entry name" value="GATase_2_dom"/>
</dbReference>
<keyword evidence="7" id="KW-0004">4Fe-4S</keyword>
<evidence type="ECO:0000256" key="10">
    <source>
        <dbReference type="PIRSR" id="PIRSR000485-2"/>
    </source>
</evidence>
<name>A0A1I0EIW0_9FIRM</name>
<keyword evidence="7 10" id="KW-0460">Magnesium</keyword>
<dbReference type="EMBL" id="FOIL01000018">
    <property type="protein sequence ID" value="SET44396.1"/>
    <property type="molecule type" value="Genomic_DNA"/>
</dbReference>
<dbReference type="OrthoDB" id="9801213at2"/>
<comment type="function">
    <text evidence="7">Catalyzes the formation of phosphoribosylamine from phosphoribosylpyrophosphate (PRPP) and glutamine.</text>
</comment>
<comment type="cofactor">
    <cofactor evidence="7 11">
        <name>[4Fe-4S] cluster</name>
        <dbReference type="ChEBI" id="CHEBI:49883"/>
    </cofactor>
    <text evidence="7 11">Binds 1 [4Fe-4S] cluster per subunit.</text>
</comment>
<accession>A0A1I0EIW0</accession>
<feature type="binding site" evidence="7 11">
    <location>
        <position position="450"/>
    </location>
    <ligand>
        <name>[4Fe-4S] cluster</name>
        <dbReference type="ChEBI" id="CHEBI:49883"/>
    </ligand>
</feature>
<evidence type="ECO:0000256" key="1">
    <source>
        <dbReference type="ARBA" id="ARBA00005209"/>
    </source>
</evidence>
<sequence length="475" mass="51269">MSFSLTGVHEECGVFGIYDPEGRSVASDIYYGLSALQHRGQESCGIAVTDTSGPAGNVCYDRGLGLVNEVFHETNLNALKGNLGIGHVRYSTTGSSVLANTQPLVMKYLKGTLCLAHNGNLINAAELRHELELGGTLFRTTIDSEVIACLVAKNRVTSSSAEEAVKKTCASIRGAYALTVTSSRKLIGVRDPYGLKPLCLGKKGSGWILASESCAITSVGGEFIRDIEPGEIVIISHDGVHSDYLEEKPSQRAHCIFEYIYFARLDSTIDGVSVYDARLRGGRFLAREYPVEADLIAGVPDSGLISAYGYAQESGIPFGFIFHKNSYVGRTFIKPTQKERENAVKIKLSVIPAAVRGKRIVLVDDSIVRGTTIKNLIRDLKKAGALEVHVRISSPPFLHPCFFGTDVPGTSSLIAHEHSVEDIRREIGADSLGYMTVSALSELSGGLPICRACFTGSYPMTVPDHDISMDLEQST</sequence>
<evidence type="ECO:0000256" key="2">
    <source>
        <dbReference type="ARBA" id="ARBA00010138"/>
    </source>
</evidence>
<feature type="binding site" evidence="7 11">
    <location>
        <position position="401"/>
    </location>
    <ligand>
        <name>[4Fe-4S] cluster</name>
        <dbReference type="ChEBI" id="CHEBI:49883"/>
    </ligand>
</feature>
<dbReference type="InterPro" id="IPR035584">
    <property type="entry name" value="PurF_N"/>
</dbReference>
<comment type="catalytic activity">
    <reaction evidence="7 8">
        <text>5-phospho-beta-D-ribosylamine + L-glutamate + diphosphate = 5-phospho-alpha-D-ribose 1-diphosphate + L-glutamine + H2O</text>
        <dbReference type="Rhea" id="RHEA:14905"/>
        <dbReference type="ChEBI" id="CHEBI:15377"/>
        <dbReference type="ChEBI" id="CHEBI:29985"/>
        <dbReference type="ChEBI" id="CHEBI:33019"/>
        <dbReference type="ChEBI" id="CHEBI:58017"/>
        <dbReference type="ChEBI" id="CHEBI:58359"/>
        <dbReference type="ChEBI" id="CHEBI:58681"/>
        <dbReference type="EC" id="2.4.2.14"/>
    </reaction>
</comment>
<dbReference type="InterPro" id="IPR000836">
    <property type="entry name" value="PRTase_dom"/>
</dbReference>
<dbReference type="Gene3D" id="3.40.50.2020">
    <property type="match status" value="1"/>
</dbReference>
<dbReference type="RefSeq" id="WP_074649391.1">
    <property type="nucleotide sequence ID" value="NZ_FOIL01000018.1"/>
</dbReference>
<keyword evidence="7 11" id="KW-0408">Iron</keyword>
<feature type="domain" description="Glutamine amidotransferase type-2" evidence="12">
    <location>
        <begin position="12"/>
        <end position="238"/>
    </location>
</feature>
<dbReference type="PIRSF" id="PIRSF000485">
    <property type="entry name" value="Amd_phspho_trans"/>
    <property type="match status" value="1"/>
</dbReference>
<dbReference type="HAMAP" id="MF_01931">
    <property type="entry name" value="PurF"/>
    <property type="match status" value="1"/>
</dbReference>
<dbReference type="Pfam" id="PF13537">
    <property type="entry name" value="GATase_7"/>
    <property type="match status" value="1"/>
</dbReference>
<dbReference type="STRING" id="1526.SAMN02910262_00490"/>
<dbReference type="UniPathway" id="UPA00074">
    <property type="reaction ID" value="UER00124"/>
</dbReference>
<dbReference type="GO" id="GO:0006189">
    <property type="term" value="P:'de novo' IMP biosynthetic process"/>
    <property type="evidence" value="ECO:0007669"/>
    <property type="project" value="UniProtKB-UniRule"/>
</dbReference>
<dbReference type="EC" id="2.4.2.14" evidence="7"/>
<keyword evidence="3 7" id="KW-0328">Glycosyltransferase</keyword>
<feature type="binding site" evidence="7 11">
    <location>
        <position position="255"/>
    </location>
    <ligand>
        <name>[4Fe-4S] cluster</name>
        <dbReference type="ChEBI" id="CHEBI:49883"/>
    </ligand>
</feature>
<protein>
    <recommendedName>
        <fullName evidence="7">Amidophosphoribosyltransferase</fullName>
        <shortName evidence="7">ATase</shortName>
        <ecNumber evidence="7">2.4.2.14</ecNumber>
    </recommendedName>
    <alternativeName>
        <fullName evidence="7">Glutamine phosphoribosylpyrophosphate amidotransferase</fullName>
        <shortName evidence="7">GPATase</shortName>
    </alternativeName>
</protein>
<keyword evidence="7 10" id="KW-0479">Metal-binding</keyword>
<evidence type="ECO:0000256" key="5">
    <source>
        <dbReference type="ARBA" id="ARBA00022755"/>
    </source>
</evidence>
<feature type="active site" description="Nucleophile" evidence="7 9">
    <location>
        <position position="12"/>
    </location>
</feature>
<dbReference type="InterPro" id="IPR029055">
    <property type="entry name" value="Ntn_hydrolases_N"/>
</dbReference>
<comment type="cofactor">
    <cofactor evidence="7 10">
        <name>Mg(2+)</name>
        <dbReference type="ChEBI" id="CHEBI:18420"/>
    </cofactor>
    <text evidence="7 10">Binds 1 Mg(2+) ion per subunit.</text>
</comment>
<comment type="similarity">
    <text evidence="2 7 8">In the C-terminal section; belongs to the purine/pyrimidine phosphoribosyltransferase family.</text>
</comment>
<feature type="binding site" evidence="7 10">
    <location>
        <position position="365"/>
    </location>
    <ligand>
        <name>Mg(2+)</name>
        <dbReference type="ChEBI" id="CHEBI:18420"/>
    </ligand>
</feature>
<feature type="binding site" evidence="7 11">
    <location>
        <position position="453"/>
    </location>
    <ligand>
        <name>[4Fe-4S] cluster</name>
        <dbReference type="ChEBI" id="CHEBI:49883"/>
    </ligand>
</feature>
<organism evidence="13 14">
    <name type="scientific">[Clostridium] aminophilum</name>
    <dbReference type="NCBI Taxonomy" id="1526"/>
    <lineage>
        <taxon>Bacteria</taxon>
        <taxon>Bacillati</taxon>
        <taxon>Bacillota</taxon>
        <taxon>Clostridia</taxon>
        <taxon>Lachnospirales</taxon>
        <taxon>Lachnospiraceae</taxon>
    </lineage>
</organism>
<feature type="binding site" evidence="7 10">
    <location>
        <position position="364"/>
    </location>
    <ligand>
        <name>Mg(2+)</name>
        <dbReference type="ChEBI" id="CHEBI:18420"/>
    </ligand>
</feature>
<dbReference type="Gene3D" id="3.60.20.10">
    <property type="entry name" value="Glutamine Phosphoribosylpyrophosphate, subunit 1, domain 1"/>
    <property type="match status" value="1"/>
</dbReference>
<evidence type="ECO:0000256" key="4">
    <source>
        <dbReference type="ARBA" id="ARBA00022679"/>
    </source>
</evidence>
<keyword evidence="6 7" id="KW-0315">Glutamine amidotransferase</keyword>
<dbReference type="AlphaFoldDB" id="A0A1I0EIW0"/>
<dbReference type="GO" id="GO:0009113">
    <property type="term" value="P:purine nucleobase biosynthetic process"/>
    <property type="evidence" value="ECO:0007669"/>
    <property type="project" value="UniProtKB-UniRule"/>
</dbReference>
<dbReference type="GO" id="GO:0051539">
    <property type="term" value="F:4 iron, 4 sulfur cluster binding"/>
    <property type="evidence" value="ECO:0007669"/>
    <property type="project" value="UniProtKB-KW"/>
</dbReference>
<dbReference type="CDD" id="cd06223">
    <property type="entry name" value="PRTases_typeI"/>
    <property type="match status" value="1"/>
</dbReference>
<dbReference type="GO" id="GO:0000287">
    <property type="term" value="F:magnesium ion binding"/>
    <property type="evidence" value="ECO:0007669"/>
    <property type="project" value="UniProtKB-UniRule"/>
</dbReference>
<evidence type="ECO:0000256" key="8">
    <source>
        <dbReference type="PIRNR" id="PIRNR000485"/>
    </source>
</evidence>
<evidence type="ECO:0000256" key="9">
    <source>
        <dbReference type="PIRSR" id="PIRSR000485-1"/>
    </source>
</evidence>
<dbReference type="CDD" id="cd00715">
    <property type="entry name" value="GPATase_N"/>
    <property type="match status" value="1"/>
</dbReference>
<dbReference type="Proteomes" id="UP000199820">
    <property type="component" value="Unassembled WGS sequence"/>
</dbReference>
<dbReference type="SUPFAM" id="SSF53271">
    <property type="entry name" value="PRTase-like"/>
    <property type="match status" value="1"/>
</dbReference>
<evidence type="ECO:0000313" key="13">
    <source>
        <dbReference type="EMBL" id="SET44396.1"/>
    </source>
</evidence>
<evidence type="ECO:0000256" key="6">
    <source>
        <dbReference type="ARBA" id="ARBA00022962"/>
    </source>
</evidence>
<evidence type="ECO:0000256" key="3">
    <source>
        <dbReference type="ARBA" id="ARBA00022676"/>
    </source>
</evidence>
<keyword evidence="5 7" id="KW-0658">Purine biosynthesis</keyword>
<reference evidence="13 14" key="1">
    <citation type="submission" date="2016-10" db="EMBL/GenBank/DDBJ databases">
        <authorList>
            <person name="de Groot N.N."/>
        </authorList>
    </citation>
    <scope>NUCLEOTIDE SEQUENCE [LARGE SCALE GENOMIC DNA]</scope>
    <source>
        <strain evidence="13 14">KH1P1</strain>
    </source>
</reference>
<dbReference type="InterPro" id="IPR029057">
    <property type="entry name" value="PRTase-like"/>
</dbReference>
<dbReference type="GO" id="GO:0004044">
    <property type="term" value="F:amidophosphoribosyltransferase activity"/>
    <property type="evidence" value="ECO:0007669"/>
    <property type="project" value="UniProtKB-UniRule"/>
</dbReference>
<gene>
    <name evidence="7" type="primary">purF</name>
    <name evidence="13" type="ORF">SAMN04487771_101847</name>
</gene>
<evidence type="ECO:0000259" key="12">
    <source>
        <dbReference type="PROSITE" id="PS51278"/>
    </source>
</evidence>
<comment type="pathway">
    <text evidence="1 7 8">Purine metabolism; IMP biosynthesis via de novo pathway; N(1)-(5-phospho-D-ribosyl)glycinamide from 5-phospho-alpha-D-ribose 1-diphosphate: step 1/2.</text>
</comment>
<evidence type="ECO:0000313" key="14">
    <source>
        <dbReference type="Proteomes" id="UP000199820"/>
    </source>
</evidence>
<evidence type="ECO:0000256" key="7">
    <source>
        <dbReference type="HAMAP-Rule" id="MF_01931"/>
    </source>
</evidence>
<dbReference type="eggNOG" id="COG0034">
    <property type="taxonomic scope" value="Bacteria"/>
</dbReference>
<feature type="binding site" evidence="7 10">
    <location>
        <position position="302"/>
    </location>
    <ligand>
        <name>Mg(2+)</name>
        <dbReference type="ChEBI" id="CHEBI:18420"/>
    </ligand>
</feature>
<dbReference type="SUPFAM" id="SSF56235">
    <property type="entry name" value="N-terminal nucleophile aminohydrolases (Ntn hydrolases)"/>
    <property type="match status" value="1"/>
</dbReference>
<dbReference type="NCBIfam" id="TIGR01134">
    <property type="entry name" value="purF"/>
    <property type="match status" value="1"/>
</dbReference>
<keyword evidence="4 7" id="KW-0808">Transferase</keyword>
<dbReference type="InterPro" id="IPR005854">
    <property type="entry name" value="PurF"/>
</dbReference>
<keyword evidence="14" id="KW-1185">Reference proteome</keyword>
<dbReference type="PANTHER" id="PTHR11907">
    <property type="entry name" value="AMIDOPHOSPHORIBOSYLTRANSFERASE"/>
    <property type="match status" value="1"/>
</dbReference>
<proteinExistence type="inferred from homology"/>